<keyword evidence="5 10" id="KW-0418">Kinase</keyword>
<evidence type="ECO:0000313" key="11">
    <source>
        <dbReference type="Proteomes" id="UP000256838"/>
    </source>
</evidence>
<accession>A0A3D8JXN9</accession>
<gene>
    <name evidence="10" type="ORF">DWV00_17405</name>
</gene>
<name>A0A3D8JXN9_9BURK</name>
<feature type="transmembrane region" description="Helical" evidence="7">
    <location>
        <begin position="338"/>
        <end position="357"/>
    </location>
</feature>
<keyword evidence="7" id="KW-1133">Transmembrane helix</keyword>
<feature type="chain" id="PRO_5017638965" description="histidine kinase" evidence="8">
    <location>
        <begin position="24"/>
        <end position="772"/>
    </location>
</feature>
<comment type="caution">
    <text evidence="10">The sequence shown here is derived from an EMBL/GenBank/DDBJ whole genome shotgun (WGS) entry which is preliminary data.</text>
</comment>
<dbReference type="Pfam" id="PF02518">
    <property type="entry name" value="HATPase_c"/>
    <property type="match status" value="1"/>
</dbReference>
<evidence type="ECO:0000256" key="7">
    <source>
        <dbReference type="SAM" id="Phobius"/>
    </source>
</evidence>
<dbReference type="OrthoDB" id="9797243at2"/>
<dbReference type="PANTHER" id="PTHR43047">
    <property type="entry name" value="TWO-COMPONENT HISTIDINE PROTEIN KINASE"/>
    <property type="match status" value="1"/>
</dbReference>
<evidence type="ECO:0000256" key="2">
    <source>
        <dbReference type="ARBA" id="ARBA00012438"/>
    </source>
</evidence>
<keyword evidence="4" id="KW-0808">Transferase</keyword>
<feature type="transmembrane region" description="Helical" evidence="7">
    <location>
        <begin position="217"/>
        <end position="234"/>
    </location>
</feature>
<feature type="transmembrane region" description="Helical" evidence="7">
    <location>
        <begin position="377"/>
        <end position="397"/>
    </location>
</feature>
<dbReference type="InterPro" id="IPR011623">
    <property type="entry name" value="7TMR_DISM_rcpt_extracell_dom1"/>
</dbReference>
<keyword evidence="3" id="KW-0597">Phosphoprotein</keyword>
<dbReference type="InterPro" id="IPR005467">
    <property type="entry name" value="His_kinase_dom"/>
</dbReference>
<evidence type="ECO:0000256" key="4">
    <source>
        <dbReference type="ARBA" id="ARBA00022679"/>
    </source>
</evidence>
<dbReference type="InterPro" id="IPR004358">
    <property type="entry name" value="Sig_transdc_His_kin-like_C"/>
</dbReference>
<proteinExistence type="predicted"/>
<dbReference type="PRINTS" id="PR00344">
    <property type="entry name" value="BCTRLSENSOR"/>
</dbReference>
<protein>
    <recommendedName>
        <fullName evidence="2">histidine kinase</fullName>
        <ecNumber evidence="2">2.7.13.3</ecNumber>
    </recommendedName>
</protein>
<dbReference type="Gene3D" id="1.10.287.130">
    <property type="match status" value="1"/>
</dbReference>
<feature type="transmembrane region" description="Helical" evidence="7">
    <location>
        <begin position="313"/>
        <end position="331"/>
    </location>
</feature>
<keyword evidence="7" id="KW-0472">Membrane</keyword>
<organism evidence="10 11">
    <name type="scientific">Trinickia dinghuensis</name>
    <dbReference type="NCBI Taxonomy" id="2291023"/>
    <lineage>
        <taxon>Bacteria</taxon>
        <taxon>Pseudomonadati</taxon>
        <taxon>Pseudomonadota</taxon>
        <taxon>Betaproteobacteria</taxon>
        <taxon>Burkholderiales</taxon>
        <taxon>Burkholderiaceae</taxon>
        <taxon>Trinickia</taxon>
    </lineage>
</organism>
<dbReference type="Pfam" id="PF07695">
    <property type="entry name" value="7TMR-DISM_7TM"/>
    <property type="match status" value="1"/>
</dbReference>
<dbReference type="Gene3D" id="3.30.565.10">
    <property type="entry name" value="Histidine kinase-like ATPase, C-terminal domain"/>
    <property type="match status" value="1"/>
</dbReference>
<dbReference type="Gene3D" id="2.60.40.2380">
    <property type="match status" value="1"/>
</dbReference>
<dbReference type="Pfam" id="PF07696">
    <property type="entry name" value="7TMR-DISMED2"/>
    <property type="match status" value="1"/>
</dbReference>
<evidence type="ECO:0000256" key="5">
    <source>
        <dbReference type="ARBA" id="ARBA00022777"/>
    </source>
</evidence>
<feature type="region of interest" description="Disordered" evidence="6">
    <location>
        <begin position="686"/>
        <end position="712"/>
    </location>
</feature>
<dbReference type="InterPro" id="IPR003594">
    <property type="entry name" value="HATPase_dom"/>
</dbReference>
<keyword evidence="11" id="KW-1185">Reference proteome</keyword>
<dbReference type="CDD" id="cd00082">
    <property type="entry name" value="HisKA"/>
    <property type="match status" value="1"/>
</dbReference>
<dbReference type="Proteomes" id="UP000256838">
    <property type="component" value="Unassembled WGS sequence"/>
</dbReference>
<dbReference type="InterPro" id="IPR036890">
    <property type="entry name" value="HATPase_C_sf"/>
</dbReference>
<dbReference type="Pfam" id="PF00512">
    <property type="entry name" value="HisKA"/>
    <property type="match status" value="1"/>
</dbReference>
<feature type="transmembrane region" description="Helical" evidence="7">
    <location>
        <begin position="254"/>
        <end position="273"/>
    </location>
</feature>
<keyword evidence="8" id="KW-0732">Signal</keyword>
<feature type="transmembrane region" description="Helical" evidence="7">
    <location>
        <begin position="187"/>
        <end position="210"/>
    </location>
</feature>
<evidence type="ECO:0000259" key="9">
    <source>
        <dbReference type="PROSITE" id="PS50109"/>
    </source>
</evidence>
<feature type="signal peptide" evidence="8">
    <location>
        <begin position="1"/>
        <end position="23"/>
    </location>
</feature>
<evidence type="ECO:0000313" key="10">
    <source>
        <dbReference type="EMBL" id="RDU97650.1"/>
    </source>
</evidence>
<dbReference type="InterPro" id="IPR011622">
    <property type="entry name" value="7TMR_DISM_rcpt_extracell_dom2"/>
</dbReference>
<dbReference type="InterPro" id="IPR036097">
    <property type="entry name" value="HisK_dim/P_sf"/>
</dbReference>
<comment type="catalytic activity">
    <reaction evidence="1">
        <text>ATP + protein L-histidine = ADP + protein N-phospho-L-histidine.</text>
        <dbReference type="EC" id="2.7.13.3"/>
    </reaction>
</comment>
<evidence type="ECO:0000256" key="6">
    <source>
        <dbReference type="SAM" id="MobiDB-lite"/>
    </source>
</evidence>
<dbReference type="EMBL" id="QRGA01000009">
    <property type="protein sequence ID" value="RDU97650.1"/>
    <property type="molecule type" value="Genomic_DNA"/>
</dbReference>
<dbReference type="GO" id="GO:0000155">
    <property type="term" value="F:phosphorelay sensor kinase activity"/>
    <property type="evidence" value="ECO:0007669"/>
    <property type="project" value="InterPro"/>
</dbReference>
<sequence>MPALARLLLLLLCLGGWATRVFAVGLDTSGQAMLPAPVLEQVQAFEDTSGRMKLDNILALPAGSPGGFRPVQGDGPKPGFTRSAWWLRAVVRNRGTAETSLVLALPEPRLEYVDFYFERDGRWKHDDIDSTPTSTSRSPLHRYPLARFTLSPGEQVSILIREAGDTGLMLQPKLYLLAGYDALEERAALWGAGLIGGILALGWSALLIAYFSRSTSFLALAAVCIMIALYEASLRGYTRLYFWPHAVEWSTRSIPVFGCVGMMLFLVFILRIAAGERANLPARRILFGFAVLEAISATGAAFGSLYFFGQASLYVNGVFGVVEVCIAAVLSRQATPTARLMLVAVSFGLFNFGLHVLETLGLLDVGPAWLNSDIHPNPIVAVTGLATHLVVLAAWINHVGKQRQEAREELVEQQSSEQQRLRDEVARRTLALNDALLDAQEKNRQKIETLGYVSHDLRAPLATISSYVKLLQGDADSKQGALILAIERSVNYQLSLIDELVGYAKTELRPLEISPSATDLPALLNDIAEYSTALCAQLNNQFFYQALTSLPSRLTIDGRRLQQVLLNLLSNASKFTRDGVVMMTVRARERDGRWRMGFEVADTGIGIEIDRRSNTSSVLQKMQAANGATGLGLVIAQRIVDAMGGELNVSSELGQGTVFSFEIDVPAVAAVGARVADRVPYWSLGSGNRPGRRRHRHEHGAPPEHDRRELAGLAKEGRMTDIERWIARMSEVEPVYAAFMAELRGCLEALDFTGIEALARIDAATPTPRPAS</sequence>
<feature type="domain" description="Histidine kinase" evidence="9">
    <location>
        <begin position="452"/>
        <end position="667"/>
    </location>
</feature>
<evidence type="ECO:0000256" key="8">
    <source>
        <dbReference type="SAM" id="SignalP"/>
    </source>
</evidence>
<dbReference type="SUPFAM" id="SSF47384">
    <property type="entry name" value="Homodimeric domain of signal transducing histidine kinase"/>
    <property type="match status" value="1"/>
</dbReference>
<dbReference type="EC" id="2.7.13.3" evidence="2"/>
<dbReference type="SUPFAM" id="SSF55874">
    <property type="entry name" value="ATPase domain of HSP90 chaperone/DNA topoisomerase II/histidine kinase"/>
    <property type="match status" value="1"/>
</dbReference>
<reference evidence="10 11" key="1">
    <citation type="submission" date="2018-08" db="EMBL/GenBank/DDBJ databases">
        <title>Paraburkholderia sp. DHOM06 isolated from forest soil.</title>
        <authorList>
            <person name="Gao Z.-H."/>
            <person name="Qiu L.-H."/>
        </authorList>
    </citation>
    <scope>NUCLEOTIDE SEQUENCE [LARGE SCALE GENOMIC DNA]</scope>
    <source>
        <strain evidence="10 11">DHOM06</strain>
    </source>
</reference>
<dbReference type="SMART" id="SM00388">
    <property type="entry name" value="HisKA"/>
    <property type="match status" value="1"/>
</dbReference>
<evidence type="ECO:0000256" key="3">
    <source>
        <dbReference type="ARBA" id="ARBA00022553"/>
    </source>
</evidence>
<dbReference type="InterPro" id="IPR003661">
    <property type="entry name" value="HisK_dim/P_dom"/>
</dbReference>
<keyword evidence="7" id="KW-0812">Transmembrane</keyword>
<dbReference type="AlphaFoldDB" id="A0A3D8JXN9"/>
<evidence type="ECO:0000256" key="1">
    <source>
        <dbReference type="ARBA" id="ARBA00000085"/>
    </source>
</evidence>
<feature type="transmembrane region" description="Helical" evidence="7">
    <location>
        <begin position="285"/>
        <end position="307"/>
    </location>
</feature>
<feature type="compositionally biased region" description="Basic and acidic residues" evidence="6">
    <location>
        <begin position="699"/>
        <end position="712"/>
    </location>
</feature>
<dbReference type="SMART" id="SM00387">
    <property type="entry name" value="HATPase_c"/>
    <property type="match status" value="1"/>
</dbReference>
<dbReference type="PROSITE" id="PS50109">
    <property type="entry name" value="HIS_KIN"/>
    <property type="match status" value="1"/>
</dbReference>